<feature type="compositionally biased region" description="Basic and acidic residues" evidence="1">
    <location>
        <begin position="293"/>
        <end position="302"/>
    </location>
</feature>
<evidence type="ECO:0000256" key="1">
    <source>
        <dbReference type="SAM" id="MobiDB-lite"/>
    </source>
</evidence>
<proteinExistence type="predicted"/>
<keyword evidence="4" id="KW-1185">Reference proteome</keyword>
<keyword evidence="2" id="KW-0472">Membrane</keyword>
<keyword evidence="2" id="KW-1133">Transmembrane helix</keyword>
<feature type="region of interest" description="Disordered" evidence="1">
    <location>
        <begin position="293"/>
        <end position="326"/>
    </location>
</feature>
<evidence type="ECO:0000313" key="4">
    <source>
        <dbReference type="Proteomes" id="UP000054821"/>
    </source>
</evidence>
<reference evidence="3 4" key="1">
    <citation type="journal article" date="2016" name="Genome Announc.">
        <title>Draft Whole-Genome Sequence of Trichoderma gamsii T6085, a Promising Biocontrol Agent of Fusarium Head Blight on Wheat.</title>
        <authorList>
            <person name="Baroncelli R."/>
            <person name="Zapparata A."/>
            <person name="Piaggeschi G."/>
            <person name="Sarrocco S."/>
            <person name="Vannacci G."/>
        </authorList>
    </citation>
    <scope>NUCLEOTIDE SEQUENCE [LARGE SCALE GENOMIC DNA]</scope>
    <source>
        <strain evidence="3 4">T6085</strain>
    </source>
</reference>
<dbReference type="RefSeq" id="XP_018664444.1">
    <property type="nucleotide sequence ID" value="XM_018802526.1"/>
</dbReference>
<feature type="transmembrane region" description="Helical" evidence="2">
    <location>
        <begin position="220"/>
        <end position="239"/>
    </location>
</feature>
<feature type="compositionally biased region" description="Polar residues" evidence="1">
    <location>
        <begin position="309"/>
        <end position="326"/>
    </location>
</feature>
<comment type="caution">
    <text evidence="3">The sequence shown here is derived from an EMBL/GenBank/DDBJ whole genome shotgun (WGS) entry which is preliminary data.</text>
</comment>
<dbReference type="Proteomes" id="UP000054821">
    <property type="component" value="Unassembled WGS sequence"/>
</dbReference>
<feature type="transmembrane region" description="Helical" evidence="2">
    <location>
        <begin position="245"/>
        <end position="271"/>
    </location>
</feature>
<accession>A0A2P4ZUQ9</accession>
<dbReference type="AlphaFoldDB" id="A0A2P4ZUQ9"/>
<gene>
    <name evidence="3" type="ORF">TGAM01_v203169</name>
</gene>
<keyword evidence="2" id="KW-0812">Transmembrane</keyword>
<dbReference type="GeneID" id="29982609"/>
<evidence type="ECO:0000313" key="3">
    <source>
        <dbReference type="EMBL" id="PON28032.1"/>
    </source>
</evidence>
<feature type="transmembrane region" description="Helical" evidence="2">
    <location>
        <begin position="12"/>
        <end position="32"/>
    </location>
</feature>
<sequence>MIGPWKLFRAIWRLFLAIFGTWLLLGLLWAFLPFPSSENGSHNAADYATKVLLSGKTLRRVYWDPVQVNEYESRQGFALDYKFNISDFTLTVSGLEQPIHIFRDALAGDDGRREEVNATVRAGDTDGANLPWFPAEDALLLFWEIHQECASVPLIIHRPVHKAANMWQQFDIFLNTLGYRNNALLSFQMVGNDTSSIRLSVPSRPDSSSPSYTYPARVRIIQVLAPFSLLIAAAFGFITELLGGLAIWIFAAICFGLVVSVVVAGAGMYCFGKRPDELADMVKDELQKLRDSEMMRKWRGTDGGEAASADNSQEQKTSVTETDVKV</sequence>
<name>A0A2P4ZUQ9_9HYPO</name>
<evidence type="ECO:0000256" key="2">
    <source>
        <dbReference type="SAM" id="Phobius"/>
    </source>
</evidence>
<organism evidence="3 4">
    <name type="scientific">Trichoderma gamsii</name>
    <dbReference type="NCBI Taxonomy" id="398673"/>
    <lineage>
        <taxon>Eukaryota</taxon>
        <taxon>Fungi</taxon>
        <taxon>Dikarya</taxon>
        <taxon>Ascomycota</taxon>
        <taxon>Pezizomycotina</taxon>
        <taxon>Sordariomycetes</taxon>
        <taxon>Hypocreomycetidae</taxon>
        <taxon>Hypocreales</taxon>
        <taxon>Hypocreaceae</taxon>
        <taxon>Trichoderma</taxon>
    </lineage>
</organism>
<protein>
    <submittedName>
        <fullName evidence="3">Uncharacterized protein</fullName>
    </submittedName>
</protein>
<dbReference type="EMBL" id="JPDN02000008">
    <property type="protein sequence ID" value="PON28032.1"/>
    <property type="molecule type" value="Genomic_DNA"/>
</dbReference>